<evidence type="ECO:0000256" key="3">
    <source>
        <dbReference type="ARBA" id="ARBA00022989"/>
    </source>
</evidence>
<protein>
    <recommendedName>
        <fullName evidence="7">TonB C-terminal domain-containing protein</fullName>
    </recommendedName>
</protein>
<organism evidence="8 9">
    <name type="scientific">Leptolyngbya foveolarum</name>
    <dbReference type="NCBI Taxonomy" id="47253"/>
    <lineage>
        <taxon>Bacteria</taxon>
        <taxon>Bacillati</taxon>
        <taxon>Cyanobacteriota</taxon>
        <taxon>Cyanophyceae</taxon>
        <taxon>Leptolyngbyales</taxon>
        <taxon>Leptolyngbyaceae</taxon>
        <taxon>Leptolyngbya group</taxon>
        <taxon>Leptolyngbya</taxon>
    </lineage>
</organism>
<keyword evidence="4 6" id="KW-0472">Membrane</keyword>
<feature type="compositionally biased region" description="Acidic residues" evidence="5">
    <location>
        <begin position="131"/>
        <end position="143"/>
    </location>
</feature>
<feature type="compositionally biased region" description="Pro residues" evidence="5">
    <location>
        <begin position="460"/>
        <end position="502"/>
    </location>
</feature>
<dbReference type="SUPFAM" id="SSF74653">
    <property type="entry name" value="TolA/TonB C-terminal domain"/>
    <property type="match status" value="1"/>
</dbReference>
<evidence type="ECO:0000256" key="6">
    <source>
        <dbReference type="SAM" id="Phobius"/>
    </source>
</evidence>
<keyword evidence="2 6" id="KW-0812">Transmembrane</keyword>
<dbReference type="InterPro" id="IPR037682">
    <property type="entry name" value="TonB_C"/>
</dbReference>
<dbReference type="GO" id="GO:0016020">
    <property type="term" value="C:membrane"/>
    <property type="evidence" value="ECO:0007669"/>
    <property type="project" value="UniProtKB-SubCell"/>
</dbReference>
<feature type="compositionally biased region" description="Polar residues" evidence="5">
    <location>
        <begin position="244"/>
        <end position="260"/>
    </location>
</feature>
<feature type="compositionally biased region" description="Basic and acidic residues" evidence="5">
    <location>
        <begin position="213"/>
        <end position="228"/>
    </location>
</feature>
<dbReference type="NCBIfam" id="TIGR01352">
    <property type="entry name" value="tonB_Cterm"/>
    <property type="match status" value="1"/>
</dbReference>
<proteinExistence type="predicted"/>
<reference evidence="8 9" key="2">
    <citation type="submission" date="2018-06" db="EMBL/GenBank/DDBJ databases">
        <title>Metagenomic assembly of (sub)arctic Cyanobacteria and their associated microbiome from non-axenic cultures.</title>
        <authorList>
            <person name="Baurain D."/>
        </authorList>
    </citation>
    <scope>NUCLEOTIDE SEQUENCE [LARGE SCALE GENOMIC DNA]</scope>
    <source>
        <strain evidence="8">ULC129bin1</strain>
    </source>
</reference>
<dbReference type="GO" id="GO:0055085">
    <property type="term" value="P:transmembrane transport"/>
    <property type="evidence" value="ECO:0007669"/>
    <property type="project" value="InterPro"/>
</dbReference>
<reference evidence="9" key="1">
    <citation type="submission" date="2018-04" db="EMBL/GenBank/DDBJ databases">
        <authorList>
            <person name="Cornet L."/>
        </authorList>
    </citation>
    <scope>NUCLEOTIDE SEQUENCE [LARGE SCALE GENOMIC DNA]</scope>
</reference>
<dbReference type="Proteomes" id="UP000249354">
    <property type="component" value="Unassembled WGS sequence"/>
</dbReference>
<gene>
    <name evidence="8" type="ORF">DCF25_09810</name>
</gene>
<evidence type="ECO:0000256" key="5">
    <source>
        <dbReference type="SAM" id="MobiDB-lite"/>
    </source>
</evidence>
<feature type="compositionally biased region" description="Pro residues" evidence="5">
    <location>
        <begin position="420"/>
        <end position="433"/>
    </location>
</feature>
<evidence type="ECO:0000256" key="1">
    <source>
        <dbReference type="ARBA" id="ARBA00004167"/>
    </source>
</evidence>
<feature type="compositionally biased region" description="Gly residues" evidence="5">
    <location>
        <begin position="272"/>
        <end position="285"/>
    </location>
</feature>
<feature type="compositionally biased region" description="Basic and acidic residues" evidence="5">
    <location>
        <begin position="372"/>
        <end position="387"/>
    </location>
</feature>
<feature type="transmembrane region" description="Helical" evidence="6">
    <location>
        <begin position="21"/>
        <end position="43"/>
    </location>
</feature>
<comment type="subcellular location">
    <subcellularLocation>
        <location evidence="1">Membrane</location>
        <topology evidence="1">Single-pass membrane protein</topology>
    </subcellularLocation>
</comment>
<dbReference type="EMBL" id="QBMC01000055">
    <property type="protein sequence ID" value="PZO18379.1"/>
    <property type="molecule type" value="Genomic_DNA"/>
</dbReference>
<evidence type="ECO:0000313" key="9">
    <source>
        <dbReference type="Proteomes" id="UP000249354"/>
    </source>
</evidence>
<feature type="compositionally biased region" description="Low complexity" evidence="5">
    <location>
        <begin position="198"/>
        <end position="212"/>
    </location>
</feature>
<keyword evidence="3 6" id="KW-1133">Transmembrane helix</keyword>
<comment type="caution">
    <text evidence="8">The sequence shown here is derived from an EMBL/GenBank/DDBJ whole genome shotgun (WGS) entry which is preliminary data.</text>
</comment>
<evidence type="ECO:0000256" key="2">
    <source>
        <dbReference type="ARBA" id="ARBA00022692"/>
    </source>
</evidence>
<dbReference type="InterPro" id="IPR006260">
    <property type="entry name" value="TonB/TolA_C"/>
</dbReference>
<dbReference type="PROSITE" id="PS52015">
    <property type="entry name" value="TONB_CTD"/>
    <property type="match status" value="1"/>
</dbReference>
<sequence>MSLSDTCLKQHEKENAIAKKWVLRGLIIATGAHLGLIPLMAFIPADVAKPPERIELVVTGPTDPIDPTEAALEEVPPEETVEALTEAVAQAELAAGSQISGGISAPPPLAAFQTPLDDSAALAEPSTESFEPAEPEVTEPEVVEEPKALEPEVSESTETADNPSEASSEAIEPDEIAADEGKPSETETADSDSEPVETAANNTADNNNSPDLDALRDRLARARARESNRAGAGSSRDADAESSEVGSSGTTPAASTNSGTGVARRDRPSEGSGTGSSSGNGGGDRSGATTVGCRQCDRPDYPKEALASGVEGSPSVSLEYDENGNVIGAVLEQSSGNAALDRAALEAARNYKLDSGGRSGSVSVEIDFGIEGSERSRAAQQRGERETVSNPVPTPAPEQEVVREPEPSAPEQEVVREPKPSAPEPAALPPATPPVDNTPASRPEETFGAPLPTDIEQPPDLEPVAPPPEPVAPPPLEPISPLPEPVALPPEPIEPPTEPSPIPDIMSPE</sequence>
<feature type="domain" description="TonB C-terminal" evidence="7">
    <location>
        <begin position="286"/>
        <end position="377"/>
    </location>
</feature>
<accession>A0A2W4UN46</accession>
<dbReference type="Pfam" id="PF03544">
    <property type="entry name" value="TonB_C"/>
    <property type="match status" value="1"/>
</dbReference>
<evidence type="ECO:0000259" key="7">
    <source>
        <dbReference type="PROSITE" id="PS52015"/>
    </source>
</evidence>
<evidence type="ECO:0000313" key="8">
    <source>
        <dbReference type="EMBL" id="PZO18379.1"/>
    </source>
</evidence>
<feature type="region of interest" description="Disordered" evidence="5">
    <location>
        <begin position="120"/>
        <end position="320"/>
    </location>
</feature>
<evidence type="ECO:0000256" key="4">
    <source>
        <dbReference type="ARBA" id="ARBA00023136"/>
    </source>
</evidence>
<dbReference type="AlphaFoldDB" id="A0A2W4UN46"/>
<name>A0A2W4UN46_9CYAN</name>
<dbReference type="Gene3D" id="3.30.1150.10">
    <property type="match status" value="1"/>
</dbReference>
<feature type="region of interest" description="Disordered" evidence="5">
    <location>
        <begin position="352"/>
        <end position="509"/>
    </location>
</feature>